<protein>
    <recommendedName>
        <fullName evidence="1">valine--tRNA ligase</fullName>
        <ecNumber evidence="1">6.1.1.9</ecNumber>
    </recommendedName>
    <alternativeName>
        <fullName evidence="7">Valyl-tRNA synthetase</fullName>
    </alternativeName>
</protein>
<dbReference type="EC" id="6.1.1.9" evidence="1"/>
<dbReference type="GO" id="GO:0004832">
    <property type="term" value="F:valine-tRNA ligase activity"/>
    <property type="evidence" value="ECO:0007669"/>
    <property type="project" value="UniProtKB-EC"/>
</dbReference>
<keyword evidence="3" id="KW-0547">Nucleotide-binding</keyword>
<comment type="caution">
    <text evidence="9">The sequence shown here is derived from an EMBL/GenBank/DDBJ whole genome shotgun (WGS) entry which is preliminary data.</text>
</comment>
<sequence>MDHIDPNYVHTVSTCYRCSTVLEPLPLPQWYVRTKPLSKPAIEAVKKEKTKIFPLKRFEKMYFDWMNNILDWNISRQIVWGPRIPVWYCLDCNPTIVLSFIDTSGQKVSGTYQELKDAHALEEISKGLQTMMAPLSANYSLNDAACETCAGSHILQETDTFDTWFLSSQWPFTTLGFPDSEDFKYFYPTAVLDTLWDILFFWVARMMMMGLYRTGKVPFEVVHLHSRVVDAKGQKMSKSKGNVMNPIELVDKYGADALRMALIFGAAPGSDISISDDKVRGMRNFANKLWNIGRFIEMNLQAQSSNAKVQIYDKQFMTLHGTPWPTYIWKKIKNALKRETRKRSQFFNTYLQRFSNSSTPSCRL</sequence>
<name>A0A0G1U4S7_9BACT</name>
<dbReference type="GO" id="GO:0005524">
    <property type="term" value="F:ATP binding"/>
    <property type="evidence" value="ECO:0007669"/>
    <property type="project" value="UniProtKB-KW"/>
</dbReference>
<dbReference type="PATRIC" id="fig|1619022.3.peg.315"/>
<evidence type="ECO:0000256" key="6">
    <source>
        <dbReference type="ARBA" id="ARBA00023146"/>
    </source>
</evidence>
<dbReference type="PANTHER" id="PTHR11946:SF93">
    <property type="entry name" value="VALINE--TRNA LIGASE, CHLOROPLASTIC_MITOCHONDRIAL 2"/>
    <property type="match status" value="1"/>
</dbReference>
<keyword evidence="4" id="KW-0067">ATP-binding</keyword>
<dbReference type="Pfam" id="PF00133">
    <property type="entry name" value="tRNA-synt_1"/>
    <property type="match status" value="1"/>
</dbReference>
<dbReference type="SUPFAM" id="SSF52374">
    <property type="entry name" value="Nucleotidylyl transferase"/>
    <property type="match status" value="1"/>
</dbReference>
<dbReference type="Proteomes" id="UP000034403">
    <property type="component" value="Unassembled WGS sequence"/>
</dbReference>
<keyword evidence="6" id="KW-0030">Aminoacyl-tRNA synthetase</keyword>
<keyword evidence="2 9" id="KW-0436">Ligase</keyword>
<feature type="domain" description="Aminoacyl-tRNA synthetase class Ia" evidence="8">
    <location>
        <begin position="25"/>
        <end position="275"/>
    </location>
</feature>
<dbReference type="GO" id="GO:0006438">
    <property type="term" value="P:valyl-tRNA aminoacylation"/>
    <property type="evidence" value="ECO:0007669"/>
    <property type="project" value="InterPro"/>
</dbReference>
<dbReference type="InterPro" id="IPR002303">
    <property type="entry name" value="Valyl-tRNA_ligase"/>
</dbReference>
<dbReference type="GO" id="GO:0005829">
    <property type="term" value="C:cytosol"/>
    <property type="evidence" value="ECO:0007669"/>
    <property type="project" value="TreeGrafter"/>
</dbReference>
<dbReference type="InterPro" id="IPR014729">
    <property type="entry name" value="Rossmann-like_a/b/a_fold"/>
</dbReference>
<evidence type="ECO:0000259" key="8">
    <source>
        <dbReference type="Pfam" id="PF00133"/>
    </source>
</evidence>
<evidence type="ECO:0000256" key="3">
    <source>
        <dbReference type="ARBA" id="ARBA00022741"/>
    </source>
</evidence>
<evidence type="ECO:0000256" key="2">
    <source>
        <dbReference type="ARBA" id="ARBA00022598"/>
    </source>
</evidence>
<evidence type="ECO:0000256" key="1">
    <source>
        <dbReference type="ARBA" id="ARBA00013169"/>
    </source>
</evidence>
<gene>
    <name evidence="9" type="ORF">UY20_C0017G0004</name>
</gene>
<dbReference type="InterPro" id="IPR002300">
    <property type="entry name" value="aa-tRNA-synth_Ia"/>
</dbReference>
<keyword evidence="5" id="KW-0648">Protein biosynthesis</keyword>
<reference evidence="9 10" key="1">
    <citation type="journal article" date="2015" name="Nature">
        <title>rRNA introns, odd ribosomes, and small enigmatic genomes across a large radiation of phyla.</title>
        <authorList>
            <person name="Brown C.T."/>
            <person name="Hug L.A."/>
            <person name="Thomas B.C."/>
            <person name="Sharon I."/>
            <person name="Castelle C.J."/>
            <person name="Singh A."/>
            <person name="Wilkins M.J."/>
            <person name="Williams K.H."/>
            <person name="Banfield J.F."/>
        </authorList>
    </citation>
    <scope>NUCLEOTIDE SEQUENCE [LARGE SCALE GENOMIC DNA]</scope>
</reference>
<dbReference type="Gene3D" id="1.10.730.10">
    <property type="entry name" value="Isoleucyl-tRNA Synthetase, Domain 1"/>
    <property type="match status" value="1"/>
</dbReference>
<organism evidence="9 10">
    <name type="scientific">Candidatus Yanofskybacteria bacterium GW2011_GWA1_48_10</name>
    <dbReference type="NCBI Taxonomy" id="1619022"/>
    <lineage>
        <taxon>Bacteria</taxon>
        <taxon>Candidatus Yanofskyibacteriota</taxon>
    </lineage>
</organism>
<dbReference type="EMBL" id="LCPC01000017">
    <property type="protein sequence ID" value="KKU89076.1"/>
    <property type="molecule type" value="Genomic_DNA"/>
</dbReference>
<dbReference type="PANTHER" id="PTHR11946">
    <property type="entry name" value="VALYL-TRNA SYNTHETASES"/>
    <property type="match status" value="1"/>
</dbReference>
<proteinExistence type="predicted"/>
<evidence type="ECO:0000313" key="9">
    <source>
        <dbReference type="EMBL" id="KKU89076.1"/>
    </source>
</evidence>
<dbReference type="PRINTS" id="PR00986">
    <property type="entry name" value="TRNASYNTHVAL"/>
</dbReference>
<evidence type="ECO:0000256" key="4">
    <source>
        <dbReference type="ARBA" id="ARBA00022840"/>
    </source>
</evidence>
<evidence type="ECO:0000256" key="5">
    <source>
        <dbReference type="ARBA" id="ARBA00022917"/>
    </source>
</evidence>
<accession>A0A0G1U4S7</accession>
<dbReference type="Gene3D" id="3.40.50.620">
    <property type="entry name" value="HUPs"/>
    <property type="match status" value="1"/>
</dbReference>
<evidence type="ECO:0000313" key="10">
    <source>
        <dbReference type="Proteomes" id="UP000034403"/>
    </source>
</evidence>
<evidence type="ECO:0000256" key="7">
    <source>
        <dbReference type="ARBA" id="ARBA00029936"/>
    </source>
</evidence>
<dbReference type="AlphaFoldDB" id="A0A0G1U4S7"/>